<protein>
    <submittedName>
        <fullName evidence="2">Uncharacterized protein</fullName>
    </submittedName>
</protein>
<dbReference type="EMBL" id="CP046401">
    <property type="protein sequence ID" value="QGY46954.1"/>
    <property type="molecule type" value="Genomic_DNA"/>
</dbReference>
<dbReference type="KEGG" id="mcos:GM418_25825"/>
<reference evidence="2 3" key="1">
    <citation type="submission" date="2019-11" db="EMBL/GenBank/DDBJ databases">
        <authorList>
            <person name="Zheng R.K."/>
            <person name="Sun C.M."/>
        </authorList>
    </citation>
    <scope>NUCLEOTIDE SEQUENCE [LARGE SCALE GENOMIC DNA]</scope>
    <source>
        <strain evidence="2 3">WC007</strain>
    </source>
</reference>
<dbReference type="RefSeq" id="WP_158870346.1">
    <property type="nucleotide sequence ID" value="NZ_CP046401.1"/>
</dbReference>
<keyword evidence="1" id="KW-0732">Signal</keyword>
<evidence type="ECO:0000313" key="3">
    <source>
        <dbReference type="Proteomes" id="UP000428260"/>
    </source>
</evidence>
<evidence type="ECO:0000256" key="1">
    <source>
        <dbReference type="SAM" id="SignalP"/>
    </source>
</evidence>
<accession>A0A6I6K9Z3</accession>
<name>A0A6I6K9Z3_9BACT</name>
<gene>
    <name evidence="2" type="ORF">GM418_25825</name>
</gene>
<dbReference type="AlphaFoldDB" id="A0A6I6K9Z3"/>
<evidence type="ECO:0000313" key="2">
    <source>
        <dbReference type="EMBL" id="QGY46954.1"/>
    </source>
</evidence>
<sequence>MKNSSKLKLCPLLLIIFLFNDCSTQAQNSQTEKRQVPYASLFADAVIQRSDKLVYYLTDKAKYGYDFSFLGSAIDQLGSIDKKYSDYMQTYIDYFVQFHKEKVSD</sequence>
<organism evidence="2 3">
    <name type="scientific">Maribellus comscasis</name>
    <dbReference type="NCBI Taxonomy" id="2681766"/>
    <lineage>
        <taxon>Bacteria</taxon>
        <taxon>Pseudomonadati</taxon>
        <taxon>Bacteroidota</taxon>
        <taxon>Bacteroidia</taxon>
        <taxon>Marinilabiliales</taxon>
        <taxon>Prolixibacteraceae</taxon>
        <taxon>Maribellus</taxon>
    </lineage>
</organism>
<dbReference type="Proteomes" id="UP000428260">
    <property type="component" value="Chromosome"/>
</dbReference>
<feature type="signal peptide" evidence="1">
    <location>
        <begin position="1"/>
        <end position="26"/>
    </location>
</feature>
<feature type="chain" id="PRO_5026101312" evidence="1">
    <location>
        <begin position="27"/>
        <end position="105"/>
    </location>
</feature>
<keyword evidence="3" id="KW-1185">Reference proteome</keyword>
<proteinExistence type="predicted"/>